<evidence type="ECO:0000256" key="1">
    <source>
        <dbReference type="SAM" id="Phobius"/>
    </source>
</evidence>
<dbReference type="VEuPathDB" id="TriTrypDB:TCSYLVIO_001100"/>
<dbReference type="Proteomes" id="UP000246121">
    <property type="component" value="Unassembled WGS sequence"/>
</dbReference>
<dbReference type="VEuPathDB" id="TriTrypDB:TcG_08325"/>
<dbReference type="EMBL" id="PRFA01000035">
    <property type="protein sequence ID" value="PWU92743.1"/>
    <property type="molecule type" value="Genomic_DNA"/>
</dbReference>
<organism evidence="2 3">
    <name type="scientific">Trypanosoma cruzi</name>
    <dbReference type="NCBI Taxonomy" id="5693"/>
    <lineage>
        <taxon>Eukaryota</taxon>
        <taxon>Discoba</taxon>
        <taxon>Euglenozoa</taxon>
        <taxon>Kinetoplastea</taxon>
        <taxon>Metakinetoplastina</taxon>
        <taxon>Trypanosomatida</taxon>
        <taxon>Trypanosomatidae</taxon>
        <taxon>Trypanosoma</taxon>
        <taxon>Schizotrypanum</taxon>
    </lineage>
</organism>
<dbReference type="VEuPathDB" id="TriTrypDB:C4B63_35g103"/>
<protein>
    <submittedName>
        <fullName evidence="2">Uncharacterized protein</fullName>
    </submittedName>
</protein>
<keyword evidence="1" id="KW-0472">Membrane</keyword>
<proteinExistence type="predicted"/>
<reference evidence="2 3" key="1">
    <citation type="journal article" date="2018" name="Microb. Genom.">
        <title>Expanding an expanded genome: long-read sequencing of Trypanosoma cruzi.</title>
        <authorList>
            <person name="Berna L."/>
            <person name="Rodriguez M."/>
            <person name="Chiribao M.L."/>
            <person name="Parodi-Talice A."/>
            <person name="Pita S."/>
            <person name="Rijo G."/>
            <person name="Alvarez-Valin F."/>
            <person name="Robello C."/>
        </authorList>
    </citation>
    <scope>NUCLEOTIDE SEQUENCE [LARGE SCALE GENOMIC DNA]</scope>
    <source>
        <strain evidence="2 3">Dm28c</strain>
    </source>
</reference>
<name>A0A2V2VEJ4_TRYCR</name>
<evidence type="ECO:0000313" key="2">
    <source>
        <dbReference type="EMBL" id="PWU92743.1"/>
    </source>
</evidence>
<dbReference type="VEuPathDB" id="TriTrypDB:TCDM_08077"/>
<gene>
    <name evidence="2" type="ORF">C4B63_35g103</name>
</gene>
<keyword evidence="1" id="KW-1133">Transmembrane helix</keyword>
<evidence type="ECO:0000313" key="3">
    <source>
        <dbReference type="Proteomes" id="UP000246121"/>
    </source>
</evidence>
<dbReference type="VEuPathDB" id="TriTrypDB:TcBrA4_0006840"/>
<dbReference type="VEuPathDB" id="TriTrypDB:TcCL_ESM00366"/>
<sequence>MKIKKKELRRREAQLPINYPHPEVTDASVSVEAATFKAEETRVEAICRRLAHNEVAVRDAVLAELPRYIRSVTQRLVGLEACVDVAALRRFIVMQSGGKGGRCGTSGGGAGGEKRVVINVLRELEAYRNRGRMHDESKDVRRQFGVCSRSGNRQRVVVITITGMITTKTKRIIIIIIITLVIRITWRRRRRGKRSLKCGMQSARACGRYTGNGFLCGARWSWCC</sequence>
<keyword evidence="1" id="KW-0812">Transmembrane</keyword>
<accession>A0A2V2VEJ4</accession>
<dbReference type="VEuPathDB" id="TriTrypDB:TcYC6_0054890"/>
<dbReference type="VEuPathDB" id="TriTrypDB:TcCLB.507083.10"/>
<dbReference type="AlphaFoldDB" id="A0A2V2VEJ4"/>
<comment type="caution">
    <text evidence="2">The sequence shown here is derived from an EMBL/GenBank/DDBJ whole genome shotgun (WGS) entry which is preliminary data.</text>
</comment>
<dbReference type="VEuPathDB" id="TriTrypDB:C3747_90g95"/>
<dbReference type="VEuPathDB" id="TriTrypDB:Tc_MARK_10275"/>
<dbReference type="VEuPathDB" id="TriTrypDB:TcCLB.470687.9"/>
<dbReference type="VEuPathDB" id="TriTrypDB:ECC02_003366"/>
<dbReference type="VEuPathDB" id="TriTrypDB:BCY84_22759"/>
<feature type="transmembrane region" description="Helical" evidence="1">
    <location>
        <begin position="169"/>
        <end position="186"/>
    </location>
</feature>